<feature type="region of interest" description="Disordered" evidence="1">
    <location>
        <begin position="1"/>
        <end position="31"/>
    </location>
</feature>
<protein>
    <submittedName>
        <fullName evidence="2">Uncharacterized protein</fullName>
    </submittedName>
</protein>
<reference evidence="2" key="1">
    <citation type="submission" date="2014-11" db="EMBL/GenBank/DDBJ databases">
        <authorList>
            <person name="Amaro Gonzalez C."/>
        </authorList>
    </citation>
    <scope>NUCLEOTIDE SEQUENCE</scope>
</reference>
<organism evidence="2">
    <name type="scientific">Anguilla anguilla</name>
    <name type="common">European freshwater eel</name>
    <name type="synonym">Muraena anguilla</name>
    <dbReference type="NCBI Taxonomy" id="7936"/>
    <lineage>
        <taxon>Eukaryota</taxon>
        <taxon>Metazoa</taxon>
        <taxon>Chordata</taxon>
        <taxon>Craniata</taxon>
        <taxon>Vertebrata</taxon>
        <taxon>Euteleostomi</taxon>
        <taxon>Actinopterygii</taxon>
        <taxon>Neopterygii</taxon>
        <taxon>Teleostei</taxon>
        <taxon>Anguilliformes</taxon>
        <taxon>Anguillidae</taxon>
        <taxon>Anguilla</taxon>
    </lineage>
</organism>
<reference evidence="2" key="2">
    <citation type="journal article" date="2015" name="Fish Shellfish Immunol.">
        <title>Early steps in the European eel (Anguilla anguilla)-Vibrio vulnificus interaction in the gills: Role of the RtxA13 toxin.</title>
        <authorList>
            <person name="Callol A."/>
            <person name="Pajuelo D."/>
            <person name="Ebbesson L."/>
            <person name="Teles M."/>
            <person name="MacKenzie S."/>
            <person name="Amaro C."/>
        </authorList>
    </citation>
    <scope>NUCLEOTIDE SEQUENCE</scope>
</reference>
<evidence type="ECO:0000313" key="2">
    <source>
        <dbReference type="EMBL" id="JAI00938.1"/>
    </source>
</evidence>
<sequence length="52" mass="5789">MAVHSQKPDLWAANPVPQTTSSNQHPPSVTNSNLLIHHKACLRTVAYLKKRT</sequence>
<proteinExistence type="predicted"/>
<name>A0A0E9XDX5_ANGAN</name>
<feature type="compositionally biased region" description="Polar residues" evidence="1">
    <location>
        <begin position="16"/>
        <end position="31"/>
    </location>
</feature>
<accession>A0A0E9XDX5</accession>
<evidence type="ECO:0000256" key="1">
    <source>
        <dbReference type="SAM" id="MobiDB-lite"/>
    </source>
</evidence>
<dbReference type="EMBL" id="GBXM01007640">
    <property type="protein sequence ID" value="JAI00938.1"/>
    <property type="molecule type" value="Transcribed_RNA"/>
</dbReference>
<dbReference type="AlphaFoldDB" id="A0A0E9XDX5"/>